<dbReference type="Gene3D" id="4.10.280.10">
    <property type="entry name" value="Helix-loop-helix DNA-binding domain"/>
    <property type="match status" value="1"/>
</dbReference>
<gene>
    <name evidence="3" type="ORF">L207DRAFT_588955</name>
</gene>
<reference evidence="3 4" key="1">
    <citation type="submission" date="2016-04" db="EMBL/GenBank/DDBJ databases">
        <title>A degradative enzymes factory behind the ericoid mycorrhizal symbiosis.</title>
        <authorList>
            <consortium name="DOE Joint Genome Institute"/>
            <person name="Martino E."/>
            <person name="Morin E."/>
            <person name="Grelet G."/>
            <person name="Kuo A."/>
            <person name="Kohler A."/>
            <person name="Daghino S."/>
            <person name="Barry K."/>
            <person name="Choi C."/>
            <person name="Cichocki N."/>
            <person name="Clum A."/>
            <person name="Copeland A."/>
            <person name="Hainaut M."/>
            <person name="Haridas S."/>
            <person name="Labutti K."/>
            <person name="Lindquist E."/>
            <person name="Lipzen A."/>
            <person name="Khouja H.-R."/>
            <person name="Murat C."/>
            <person name="Ohm R."/>
            <person name="Olson A."/>
            <person name="Spatafora J."/>
            <person name="Veneault-Fourrey C."/>
            <person name="Henrissat B."/>
            <person name="Grigoriev I."/>
            <person name="Martin F."/>
            <person name="Perotto S."/>
        </authorList>
    </citation>
    <scope>NUCLEOTIDE SEQUENCE [LARGE SCALE GENOMIC DNA]</scope>
    <source>
        <strain evidence="3 4">F</strain>
    </source>
</reference>
<dbReference type="InterPro" id="IPR036638">
    <property type="entry name" value="HLH_DNA-bd_sf"/>
</dbReference>
<feature type="domain" description="BHLH" evidence="2">
    <location>
        <begin position="247"/>
        <end position="311"/>
    </location>
</feature>
<feature type="region of interest" description="Disordered" evidence="1">
    <location>
        <begin position="93"/>
        <end position="114"/>
    </location>
</feature>
<dbReference type="SUPFAM" id="SSF47459">
    <property type="entry name" value="HLH, helix-loop-helix DNA-binding domain"/>
    <property type="match status" value="1"/>
</dbReference>
<evidence type="ECO:0000313" key="4">
    <source>
        <dbReference type="Proteomes" id="UP000235786"/>
    </source>
</evidence>
<dbReference type="InterPro" id="IPR011598">
    <property type="entry name" value="bHLH_dom"/>
</dbReference>
<feature type="region of interest" description="Disordered" evidence="1">
    <location>
        <begin position="133"/>
        <end position="186"/>
    </location>
</feature>
<name>A0A2J6R763_HYAVF</name>
<evidence type="ECO:0000256" key="1">
    <source>
        <dbReference type="SAM" id="MobiDB-lite"/>
    </source>
</evidence>
<sequence>MEARAPVPDVSIEKMFLCVDANTVQAHGGAEWQFSAGPSMPEWPQTTPDFTSNNFRAGETDSDFVGTTWGFSDDLLFNADTWEEWDLGFADITTNDDSQAPLSPEETSISPNQFPQPQPAKLWDEQLYISATTSSASESRDGSGLSNMVAGKQRVYAQPRRNGRPPGRRSTTLTGASGQSTGTVPGVLFLGKIDQTRENKKHSNFEPELPAISRSTASPKPAGQAATARKATSQQPEKLRSLHYQAKEKRYHKNTEQQYRLRLNERFSALLKALPDDLVRSASGSSSRSQADMALSKIEILALAKSHIASLEQKQSELKQESLVLRGQQDLFKRLCGREIGNS</sequence>
<evidence type="ECO:0000313" key="3">
    <source>
        <dbReference type="EMBL" id="PMD34355.1"/>
    </source>
</evidence>
<proteinExistence type="predicted"/>
<evidence type="ECO:0000259" key="2">
    <source>
        <dbReference type="PROSITE" id="PS50888"/>
    </source>
</evidence>
<dbReference type="SMART" id="SM00353">
    <property type="entry name" value="HLH"/>
    <property type="match status" value="1"/>
</dbReference>
<dbReference type="EMBL" id="KZ613954">
    <property type="protein sequence ID" value="PMD34355.1"/>
    <property type="molecule type" value="Genomic_DNA"/>
</dbReference>
<organism evidence="3 4">
    <name type="scientific">Hyaloscypha variabilis (strain UAMH 11265 / GT02V1 / F)</name>
    <name type="common">Meliniomyces variabilis</name>
    <dbReference type="NCBI Taxonomy" id="1149755"/>
    <lineage>
        <taxon>Eukaryota</taxon>
        <taxon>Fungi</taxon>
        <taxon>Dikarya</taxon>
        <taxon>Ascomycota</taxon>
        <taxon>Pezizomycotina</taxon>
        <taxon>Leotiomycetes</taxon>
        <taxon>Helotiales</taxon>
        <taxon>Hyaloscyphaceae</taxon>
        <taxon>Hyaloscypha</taxon>
        <taxon>Hyaloscypha variabilis</taxon>
    </lineage>
</organism>
<dbReference type="Proteomes" id="UP000235786">
    <property type="component" value="Unassembled WGS sequence"/>
</dbReference>
<dbReference type="AlphaFoldDB" id="A0A2J6R763"/>
<dbReference type="GO" id="GO:0046983">
    <property type="term" value="F:protein dimerization activity"/>
    <property type="evidence" value="ECO:0007669"/>
    <property type="project" value="InterPro"/>
</dbReference>
<dbReference type="STRING" id="1149755.A0A2J6R763"/>
<accession>A0A2J6R763</accession>
<dbReference type="OrthoDB" id="3542681at2759"/>
<feature type="region of interest" description="Disordered" evidence="1">
    <location>
        <begin position="198"/>
        <end position="238"/>
    </location>
</feature>
<feature type="compositionally biased region" description="Polar residues" evidence="1">
    <location>
        <begin position="170"/>
        <end position="183"/>
    </location>
</feature>
<keyword evidence="4" id="KW-1185">Reference proteome</keyword>
<dbReference type="Pfam" id="PF00010">
    <property type="entry name" value="HLH"/>
    <property type="match status" value="1"/>
</dbReference>
<dbReference type="PROSITE" id="PS50888">
    <property type="entry name" value="BHLH"/>
    <property type="match status" value="1"/>
</dbReference>
<protein>
    <recommendedName>
        <fullName evidence="2">BHLH domain-containing protein</fullName>
    </recommendedName>
</protein>